<evidence type="ECO:0000256" key="4">
    <source>
        <dbReference type="ARBA" id="ARBA00022475"/>
    </source>
</evidence>
<dbReference type="GO" id="GO:0032880">
    <property type="term" value="P:regulation of protein localization"/>
    <property type="evidence" value="ECO:0007669"/>
    <property type="project" value="TreeGrafter"/>
</dbReference>
<evidence type="ECO:0000256" key="5">
    <source>
        <dbReference type="ARBA" id="ARBA00022692"/>
    </source>
</evidence>
<comment type="subcellular location">
    <subcellularLocation>
        <location evidence="1">Cell projection</location>
        <location evidence="1">Cilium membrane</location>
        <topology evidence="1">Multi-pass membrane protein</topology>
    </subcellularLocation>
</comment>
<dbReference type="PANTHER" id="PTHR14605">
    <property type="entry name" value="CHST5 PROTEIN"/>
    <property type="match status" value="1"/>
</dbReference>
<feature type="transmembrane region" description="Helical" evidence="12">
    <location>
        <begin position="261"/>
        <end position="283"/>
    </location>
</feature>
<accession>A0A3M6TG84</accession>
<evidence type="ECO:0000256" key="9">
    <source>
        <dbReference type="ARBA" id="ARBA00023180"/>
    </source>
</evidence>
<comment type="similarity">
    <text evidence="2">Belongs to the TMEM231 family.</text>
</comment>
<sequence>MVMYVVHTHNVRQKYKTHICSRATLFQFFVIILTFIPPLIIAYVTHGFWLKESSFREQPDVRFKHELLVVLQGNTPGSFMAYSTFQNFNHLLQEKLRIPLIKSWETDGNLDGKYDSLHFNIEIPLSDSEAIHSVQLLLIFDYKLYKYVRLQMESMAYIHHSSPLAGAEFSTVGKLILQQSGPLPYKGQHVLYNVPVIDGSSSNVDAYKLYDIFTAYTQRNVTTEYVSFHPVWTTGRAAGQPFVIKGTVYYPEETIIYRPGFWQLIKMAWIQYLAILFIFLFLFDRVKRFVFENQVVTTVPMKIEKEHLD</sequence>
<evidence type="ECO:0000256" key="7">
    <source>
        <dbReference type="ARBA" id="ARBA00023069"/>
    </source>
</evidence>
<dbReference type="EMBL" id="RCHS01003655">
    <property type="protein sequence ID" value="RMX40380.1"/>
    <property type="molecule type" value="Genomic_DNA"/>
</dbReference>
<evidence type="ECO:0000256" key="11">
    <source>
        <dbReference type="ARBA" id="ARBA00024803"/>
    </source>
</evidence>
<evidence type="ECO:0000256" key="1">
    <source>
        <dbReference type="ARBA" id="ARBA00004272"/>
    </source>
</evidence>
<dbReference type="Proteomes" id="UP000275408">
    <property type="component" value="Unassembled WGS sequence"/>
</dbReference>
<keyword evidence="8 12" id="KW-0472">Membrane</keyword>
<keyword evidence="4" id="KW-1003">Cell membrane</keyword>
<evidence type="ECO:0000256" key="2">
    <source>
        <dbReference type="ARBA" id="ARBA00009082"/>
    </source>
</evidence>
<comment type="caution">
    <text evidence="13">The sequence shown here is derived from an EMBL/GenBank/DDBJ whole genome shotgun (WGS) entry which is preliminary data.</text>
</comment>
<dbReference type="STRING" id="46731.A0A3M6TG84"/>
<comment type="function">
    <text evidence="11">Transmembrane component of the tectonic-like complex, a complex localized at the transition zone of primary cilia and acting as a barrier that prevents diffusion of transmembrane proteins between the cilia and plasma membranes. Required for ciliogenesis and sonic hedgehog/SHH signaling.</text>
</comment>
<evidence type="ECO:0000313" key="14">
    <source>
        <dbReference type="Proteomes" id="UP000275408"/>
    </source>
</evidence>
<proteinExistence type="inferred from homology"/>
<keyword evidence="7" id="KW-0969">Cilium</keyword>
<keyword evidence="14" id="KW-1185">Reference proteome</keyword>
<dbReference type="GO" id="GO:0060170">
    <property type="term" value="C:ciliary membrane"/>
    <property type="evidence" value="ECO:0007669"/>
    <property type="project" value="UniProtKB-SubCell"/>
</dbReference>
<evidence type="ECO:0000256" key="12">
    <source>
        <dbReference type="SAM" id="Phobius"/>
    </source>
</evidence>
<dbReference type="GO" id="GO:0060271">
    <property type="term" value="P:cilium assembly"/>
    <property type="evidence" value="ECO:0007669"/>
    <property type="project" value="TreeGrafter"/>
</dbReference>
<evidence type="ECO:0000256" key="3">
    <source>
        <dbReference type="ARBA" id="ARBA00015087"/>
    </source>
</evidence>
<keyword evidence="5 12" id="KW-0812">Transmembrane</keyword>
<dbReference type="PANTHER" id="PTHR14605:SF1">
    <property type="entry name" value="TRANSMEMBRANE PROTEIN 231"/>
    <property type="match status" value="1"/>
</dbReference>
<evidence type="ECO:0000313" key="13">
    <source>
        <dbReference type="EMBL" id="RMX40380.1"/>
    </source>
</evidence>
<dbReference type="InterPro" id="IPR019306">
    <property type="entry name" value="TMEM231"/>
</dbReference>
<dbReference type="OMA" id="PALYTRY"/>
<dbReference type="GO" id="GO:0035869">
    <property type="term" value="C:ciliary transition zone"/>
    <property type="evidence" value="ECO:0007669"/>
    <property type="project" value="TreeGrafter"/>
</dbReference>
<protein>
    <recommendedName>
        <fullName evidence="3">Transmembrane protein 231</fullName>
    </recommendedName>
</protein>
<feature type="transmembrane region" description="Helical" evidence="12">
    <location>
        <begin position="25"/>
        <end position="49"/>
    </location>
</feature>
<evidence type="ECO:0000256" key="8">
    <source>
        <dbReference type="ARBA" id="ARBA00023136"/>
    </source>
</evidence>
<name>A0A3M6TG84_POCDA</name>
<dbReference type="AlphaFoldDB" id="A0A3M6TG84"/>
<reference evidence="13 14" key="1">
    <citation type="journal article" date="2018" name="Sci. Rep.">
        <title>Comparative analysis of the Pocillopora damicornis genome highlights role of immune system in coral evolution.</title>
        <authorList>
            <person name="Cunning R."/>
            <person name="Bay R.A."/>
            <person name="Gillette P."/>
            <person name="Baker A.C."/>
            <person name="Traylor-Knowles N."/>
        </authorList>
    </citation>
    <scope>NUCLEOTIDE SEQUENCE [LARGE SCALE GENOMIC DNA]</scope>
    <source>
        <strain evidence="13">RSMAS</strain>
        <tissue evidence="13">Whole animal</tissue>
    </source>
</reference>
<dbReference type="OrthoDB" id="426438at2759"/>
<organism evidence="13 14">
    <name type="scientific">Pocillopora damicornis</name>
    <name type="common">Cauliflower coral</name>
    <name type="synonym">Millepora damicornis</name>
    <dbReference type="NCBI Taxonomy" id="46731"/>
    <lineage>
        <taxon>Eukaryota</taxon>
        <taxon>Metazoa</taxon>
        <taxon>Cnidaria</taxon>
        <taxon>Anthozoa</taxon>
        <taxon>Hexacorallia</taxon>
        <taxon>Scleractinia</taxon>
        <taxon>Astrocoeniina</taxon>
        <taxon>Pocilloporidae</taxon>
        <taxon>Pocillopora</taxon>
    </lineage>
</organism>
<gene>
    <name evidence="13" type="ORF">pdam_00017489</name>
</gene>
<keyword evidence="6 12" id="KW-1133">Transmembrane helix</keyword>
<keyword evidence="10" id="KW-0966">Cell projection</keyword>
<dbReference type="Pfam" id="PF10149">
    <property type="entry name" value="TM231"/>
    <property type="match status" value="1"/>
</dbReference>
<evidence type="ECO:0000256" key="6">
    <source>
        <dbReference type="ARBA" id="ARBA00022989"/>
    </source>
</evidence>
<evidence type="ECO:0000256" key="10">
    <source>
        <dbReference type="ARBA" id="ARBA00023273"/>
    </source>
</evidence>
<keyword evidence="9" id="KW-0325">Glycoprotein</keyword>